<protein>
    <submittedName>
        <fullName evidence="1">Uncharacterized protein</fullName>
    </submittedName>
</protein>
<dbReference type="Proteomes" id="UP000092154">
    <property type="component" value="Unassembled WGS sequence"/>
</dbReference>
<proteinExistence type="predicted"/>
<dbReference type="SUPFAM" id="SSF50978">
    <property type="entry name" value="WD40 repeat-like"/>
    <property type="match status" value="1"/>
</dbReference>
<dbReference type="EMBL" id="KV449229">
    <property type="protein sequence ID" value="OAX31814.1"/>
    <property type="molecule type" value="Genomic_DNA"/>
</dbReference>
<dbReference type="STRING" id="1314800.A0A1B7MGU3"/>
<dbReference type="OrthoDB" id="2629061at2759"/>
<keyword evidence="2" id="KW-1185">Reference proteome</keyword>
<name>A0A1B7MGU3_9AGAM</name>
<reference evidence="1 2" key="1">
    <citation type="submission" date="2016-06" db="EMBL/GenBank/DDBJ databases">
        <title>Comparative genomics of the ectomycorrhizal sister species Rhizopogon vinicolor and Rhizopogon vesiculosus (Basidiomycota: Boletales) reveals a divergence of the mating type B locus.</title>
        <authorList>
            <consortium name="DOE Joint Genome Institute"/>
            <person name="Mujic A.B."/>
            <person name="Kuo A."/>
            <person name="Tritt A."/>
            <person name="Lipzen A."/>
            <person name="Chen C."/>
            <person name="Johnson J."/>
            <person name="Sharma A."/>
            <person name="Barry K."/>
            <person name="Grigoriev I.V."/>
            <person name="Spatafora J.W."/>
        </authorList>
    </citation>
    <scope>NUCLEOTIDE SEQUENCE [LARGE SCALE GENOMIC DNA]</scope>
    <source>
        <strain evidence="1 2">AM-OR11-026</strain>
    </source>
</reference>
<gene>
    <name evidence="1" type="ORF">K503DRAFT_777264</name>
</gene>
<feature type="non-terminal residue" evidence="1">
    <location>
        <position position="1"/>
    </location>
</feature>
<dbReference type="AlphaFoldDB" id="A0A1B7MGU3"/>
<accession>A0A1B7MGU3</accession>
<dbReference type="InParanoid" id="A0A1B7MGU3"/>
<dbReference type="Gene3D" id="2.130.10.10">
    <property type="entry name" value="YVTN repeat-like/Quinoprotein amine dehydrogenase"/>
    <property type="match status" value="1"/>
</dbReference>
<evidence type="ECO:0000313" key="2">
    <source>
        <dbReference type="Proteomes" id="UP000092154"/>
    </source>
</evidence>
<dbReference type="InterPro" id="IPR036322">
    <property type="entry name" value="WD40_repeat_dom_sf"/>
</dbReference>
<sequence>APLQPTFIIDVHDKGVNYINFYPGSDNHCLVTTGDDHVIKVSDLNKSCVQKMEGHMNYRTKASPYSTCPASSVAAKTAL</sequence>
<evidence type="ECO:0000313" key="1">
    <source>
        <dbReference type="EMBL" id="OAX31814.1"/>
    </source>
</evidence>
<dbReference type="InterPro" id="IPR015943">
    <property type="entry name" value="WD40/YVTN_repeat-like_dom_sf"/>
</dbReference>
<organism evidence="1 2">
    <name type="scientific">Rhizopogon vinicolor AM-OR11-026</name>
    <dbReference type="NCBI Taxonomy" id="1314800"/>
    <lineage>
        <taxon>Eukaryota</taxon>
        <taxon>Fungi</taxon>
        <taxon>Dikarya</taxon>
        <taxon>Basidiomycota</taxon>
        <taxon>Agaricomycotina</taxon>
        <taxon>Agaricomycetes</taxon>
        <taxon>Agaricomycetidae</taxon>
        <taxon>Boletales</taxon>
        <taxon>Suillineae</taxon>
        <taxon>Rhizopogonaceae</taxon>
        <taxon>Rhizopogon</taxon>
    </lineage>
</organism>